<dbReference type="InterPro" id="IPR002884">
    <property type="entry name" value="P_dom"/>
</dbReference>
<feature type="domain" description="P/Homo B" evidence="8">
    <location>
        <begin position="1069"/>
        <end position="1223"/>
    </location>
</feature>
<dbReference type="EMBL" id="BQXS01011277">
    <property type="protein sequence ID" value="GKT36658.1"/>
    <property type="molecule type" value="Genomic_DNA"/>
</dbReference>
<dbReference type="InterPro" id="IPR023828">
    <property type="entry name" value="Peptidase_S8_Ser-AS"/>
</dbReference>
<dbReference type="PROSITE" id="PS00138">
    <property type="entry name" value="SUBTILASE_SER"/>
    <property type="match status" value="1"/>
</dbReference>
<feature type="region of interest" description="Disordered" evidence="6">
    <location>
        <begin position="1624"/>
        <end position="1688"/>
    </location>
</feature>
<sequence>MSIPILCKPDVTERCIIELQGQLICNEGLEQALLGFMCINEEGNPVLRIEKHVLIGKFEKLPNPIAILRVGMGAARPDVTERCIIELQGQLICNEGLEQALLGFMCINEEGNPVLRIEKHVLIGKFEKLPNPIAILRVGMGAARQELWKSIYYCGTEWSQYQEIFRISWDFTNLDEHIFARDGALFKALEEGKYVYFFGTTEPQLVPRVPGEEESEDEDAGWTSFERSSVTYDFRQKQEEKVKKALVKKEEKEESGEVDETQAKPIFIPVVFAVVSDIPLPEKLGVKSVQMEEMKVMDMRELRMSWEKKHPLSFSCDALDENPDFKKSKSRKRRYARGSKKHIGDNWNLFLLTCSQRSRAMRLRGTDEDRVRIYDYCLPYIFVPKLNKKPEGLKEGTMMEIAFKKDDKEIKGILFDWDYDKMEDFLADAKVDFKLDDETLEELKKETERQVKEEKERREKIIEAHKEKLAKIPLEEKKALDEMEIFKFYPSYHAYDLSGLTSSPIVNRYYDIASQIRNDSADDGTSYYLSANYYLSSFENQPPDRISSDTSPTHGTAVASISIGNDGICGLGIAPDATFAGRNLTSVPSTTTEDLQHAQCGECEYVDIFSHSWNSVLSSGDFTLKTINSSIKSAMNTCLFSTGRDGKGTLFVRSSGNDGQSASANTLLYEDVYMYSVVVGAVAPNVPSTTTEDLQHAQCGECEYVDIFSHSWNSVLSSGDFTLKTINSSIKSAMNTCLFSTGRDGKGTLFVRSSGNDGQSASANTLLYEDVYMYSVVVVASISIGNDGICGLGIAPDATFAGRNLTSVPSTTTEDLQHAQCGECEYVDIFSHSWNSVLSSGDFTLKTINSSIKSAMNTCLFSTGRDGKGTLFVRSSGNDGQSASANTLLYEDVYMYSVVVGAVAPNGVITDYSTPGENVTVCAPSEGSVLDGCSLDEDTAGIQAAKALYLGDSTDSGYSDSSESCITFGGTSAAAPQVSGVLALLLSKYGAISDSNSSHDISVRDIFRGLAHSSYRIDADSSTWSVNANGIAYSSSYGFGMIRAGDLIDYFENIMDNNVDKYDQIKLLGEPDVLTKVINSSSGQNLSISMSTDSMGSNLYLDVTESLDIEYVSLSLEIALEEEAKDNSLALEYLSFTVISPSGTVSEIISGRASAELTQETSVVTLSNMFSLRMYGEDSRGRWVVRVECGCDSKCSDALGSASSLSLVTVSSISLSLYGRLNSSQTQKVLQPDLGSTLVLGKEFSIRVTETFASVDDSTDVSLSANVLHRNDTKNNINNISDCSLVEPMGTDVSYQVYLVLGSADETYSVTGQAASLLGSVDLDSSSGAITIASFSVPSILSSILFPDESQVRLLFKNSETSAFFLSSVVTLSRNTSDKCYSVCSRGFCSFDVDAYASGDYSDDDDSNDDDNNNDYNDEKDIWERIIVFMNKDVSLGVFTLKMWIVCIIAFVFIFLIPLFCCCLCCGSGKKKKQKKGAGKRNQKVKVSPRQQALQGKKMVSVRRSPLSHHLSSPQYISTDSAGRRASIAIQYEAGHRRASHISPVRRASHISPLSTVSKKATLSVSPADRSRRPSMLETSFSSPQLLPLPSSHSSALLSRRASVVVTNDGCMYLIDEPSISPVREEKKMRHAKDSGHRRSRRASHSRPSPSPTLDVDPGIQLLDPKMNYSDKSYTGHHRRRRRSIVHE</sequence>
<dbReference type="Proteomes" id="UP001057375">
    <property type="component" value="Unassembled WGS sequence"/>
</dbReference>
<feature type="compositionally biased region" description="Basic residues" evidence="6">
    <location>
        <begin position="1469"/>
        <end position="1484"/>
    </location>
</feature>
<comment type="caution">
    <text evidence="9">The sequence shown here is derived from an EMBL/GenBank/DDBJ whole genome shotgun (WGS) entry which is preliminary data.</text>
</comment>
<keyword evidence="7" id="KW-1133">Transmembrane helix</keyword>
<dbReference type="PROSITE" id="PS51829">
    <property type="entry name" value="P_HOMO_B"/>
    <property type="match status" value="1"/>
</dbReference>
<evidence type="ECO:0000256" key="1">
    <source>
        <dbReference type="ARBA" id="ARBA00022670"/>
    </source>
</evidence>
<evidence type="ECO:0000256" key="3">
    <source>
        <dbReference type="ARBA" id="ARBA00022825"/>
    </source>
</evidence>
<feature type="compositionally biased region" description="Basic residues" evidence="6">
    <location>
        <begin position="1675"/>
        <end position="1688"/>
    </location>
</feature>
<dbReference type="PANTHER" id="PTHR42884:SF14">
    <property type="entry name" value="NEUROENDOCRINE CONVERTASE 1"/>
    <property type="match status" value="1"/>
</dbReference>
<feature type="region of interest" description="Disordered" evidence="6">
    <location>
        <begin position="1469"/>
        <end position="1499"/>
    </location>
</feature>
<comment type="caution">
    <text evidence="4">Lacks conserved residue(s) required for the propagation of feature annotation.</text>
</comment>
<evidence type="ECO:0000313" key="9">
    <source>
        <dbReference type="EMBL" id="GKT36658.1"/>
    </source>
</evidence>
<keyword evidence="7" id="KW-0812">Transmembrane</keyword>
<feature type="compositionally biased region" description="Basic and acidic residues" evidence="6">
    <location>
        <begin position="1624"/>
        <end position="1637"/>
    </location>
</feature>
<keyword evidence="5" id="KW-0175">Coiled coil</keyword>
<feature type="transmembrane region" description="Helical" evidence="7">
    <location>
        <begin position="1443"/>
        <end position="1466"/>
    </location>
</feature>
<keyword evidence="1" id="KW-0645">Protease</keyword>
<evidence type="ECO:0000256" key="6">
    <source>
        <dbReference type="SAM" id="MobiDB-lite"/>
    </source>
</evidence>
<name>A0ABQ5KYC8_9EUKA</name>
<accession>A0ABQ5KYC8</accession>
<keyword evidence="2" id="KW-0378">Hydrolase</keyword>
<keyword evidence="10" id="KW-1185">Reference proteome</keyword>
<gene>
    <name evidence="9" type="ORF">ADUPG1_009580</name>
</gene>
<keyword evidence="3" id="KW-0720">Serine protease</keyword>
<dbReference type="InterPro" id="IPR008979">
    <property type="entry name" value="Galactose-bd-like_sf"/>
</dbReference>
<feature type="compositionally biased region" description="Polar residues" evidence="6">
    <location>
        <begin position="1552"/>
        <end position="1565"/>
    </location>
</feature>
<dbReference type="PANTHER" id="PTHR42884">
    <property type="entry name" value="PROPROTEIN CONVERTASE SUBTILISIN/KEXIN-RELATED"/>
    <property type="match status" value="1"/>
</dbReference>
<feature type="compositionally biased region" description="Low complexity" evidence="6">
    <location>
        <begin position="1580"/>
        <end position="1594"/>
    </location>
</feature>
<evidence type="ECO:0000259" key="8">
    <source>
        <dbReference type="PROSITE" id="PS51829"/>
    </source>
</evidence>
<dbReference type="Pfam" id="PF00082">
    <property type="entry name" value="Peptidase_S8"/>
    <property type="match status" value="2"/>
</dbReference>
<proteinExistence type="inferred from homology"/>
<evidence type="ECO:0000256" key="2">
    <source>
        <dbReference type="ARBA" id="ARBA00022801"/>
    </source>
</evidence>
<dbReference type="Gene3D" id="3.40.50.200">
    <property type="entry name" value="Peptidase S8/S53 domain"/>
    <property type="match status" value="2"/>
</dbReference>
<dbReference type="SUPFAM" id="SSF49785">
    <property type="entry name" value="Galactose-binding domain-like"/>
    <property type="match status" value="1"/>
</dbReference>
<dbReference type="InterPro" id="IPR000209">
    <property type="entry name" value="Peptidase_S8/S53_dom"/>
</dbReference>
<keyword evidence="7" id="KW-0472">Membrane</keyword>
<evidence type="ECO:0000256" key="7">
    <source>
        <dbReference type="SAM" id="Phobius"/>
    </source>
</evidence>
<dbReference type="Gene3D" id="2.60.120.260">
    <property type="entry name" value="Galactose-binding domain-like"/>
    <property type="match status" value="1"/>
</dbReference>
<evidence type="ECO:0000256" key="5">
    <source>
        <dbReference type="SAM" id="Coils"/>
    </source>
</evidence>
<reference evidence="9" key="1">
    <citation type="submission" date="2022-03" db="EMBL/GenBank/DDBJ databases">
        <title>Draft genome sequence of Aduncisulcus paluster, a free-living microaerophilic Fornicata.</title>
        <authorList>
            <person name="Yuyama I."/>
            <person name="Kume K."/>
            <person name="Tamura T."/>
            <person name="Inagaki Y."/>
            <person name="Hashimoto T."/>
        </authorList>
    </citation>
    <scope>NUCLEOTIDE SEQUENCE</scope>
    <source>
        <strain evidence="9">NY0171</strain>
    </source>
</reference>
<comment type="similarity">
    <text evidence="4">Belongs to the peptidase S8 family.</text>
</comment>
<organism evidence="9 10">
    <name type="scientific">Aduncisulcus paluster</name>
    <dbReference type="NCBI Taxonomy" id="2918883"/>
    <lineage>
        <taxon>Eukaryota</taxon>
        <taxon>Metamonada</taxon>
        <taxon>Carpediemonas-like organisms</taxon>
        <taxon>Aduncisulcus</taxon>
    </lineage>
</organism>
<evidence type="ECO:0000313" key="10">
    <source>
        <dbReference type="Proteomes" id="UP001057375"/>
    </source>
</evidence>
<feature type="region of interest" description="Disordered" evidence="6">
    <location>
        <begin position="1540"/>
        <end position="1594"/>
    </location>
</feature>
<protein>
    <recommendedName>
        <fullName evidence="8">P/Homo B domain-containing protein</fullName>
    </recommendedName>
</protein>
<evidence type="ECO:0000256" key="4">
    <source>
        <dbReference type="PROSITE-ProRule" id="PRU01240"/>
    </source>
</evidence>
<dbReference type="SUPFAM" id="SSF52743">
    <property type="entry name" value="Subtilisin-like"/>
    <property type="match status" value="2"/>
</dbReference>
<feature type="coiled-coil region" evidence="5">
    <location>
        <begin position="437"/>
        <end position="468"/>
    </location>
</feature>
<dbReference type="InterPro" id="IPR036852">
    <property type="entry name" value="Peptidase_S8/S53_dom_sf"/>
</dbReference>
<dbReference type="PROSITE" id="PS51892">
    <property type="entry name" value="SUBTILASE"/>
    <property type="match status" value="1"/>
</dbReference>